<evidence type="ECO:0008006" key="3">
    <source>
        <dbReference type="Google" id="ProtNLM"/>
    </source>
</evidence>
<name>A0A4Q9Q0K2_9APHY</name>
<proteinExistence type="predicted"/>
<reference evidence="1 2" key="1">
    <citation type="submission" date="2019-01" db="EMBL/GenBank/DDBJ databases">
        <title>Draft genome sequences of three monokaryotic isolates of the white-rot basidiomycete fungus Dichomitus squalens.</title>
        <authorList>
            <consortium name="DOE Joint Genome Institute"/>
            <person name="Lopez S.C."/>
            <person name="Andreopoulos B."/>
            <person name="Pangilinan J."/>
            <person name="Lipzen A."/>
            <person name="Riley R."/>
            <person name="Ahrendt S."/>
            <person name="Ng V."/>
            <person name="Barry K."/>
            <person name="Daum C."/>
            <person name="Grigoriev I.V."/>
            <person name="Hilden K.S."/>
            <person name="Makela M.R."/>
            <person name="de Vries R.P."/>
        </authorList>
    </citation>
    <scope>NUCLEOTIDE SEQUENCE [LARGE SCALE GENOMIC DNA]</scope>
    <source>
        <strain evidence="1 2">CBS 464.89</strain>
    </source>
</reference>
<dbReference type="EMBL" id="ML145108">
    <property type="protein sequence ID" value="TBU60074.1"/>
    <property type="molecule type" value="Genomic_DNA"/>
</dbReference>
<keyword evidence="2" id="KW-1185">Reference proteome</keyword>
<evidence type="ECO:0000313" key="1">
    <source>
        <dbReference type="EMBL" id="TBU60074.1"/>
    </source>
</evidence>
<dbReference type="AlphaFoldDB" id="A0A4Q9Q0K2"/>
<dbReference type="Proteomes" id="UP000292082">
    <property type="component" value="Unassembled WGS sequence"/>
</dbReference>
<evidence type="ECO:0000313" key="2">
    <source>
        <dbReference type="Proteomes" id="UP000292082"/>
    </source>
</evidence>
<gene>
    <name evidence="1" type="ORF">BD310DRAFT_923840</name>
</gene>
<organism evidence="1 2">
    <name type="scientific">Dichomitus squalens</name>
    <dbReference type="NCBI Taxonomy" id="114155"/>
    <lineage>
        <taxon>Eukaryota</taxon>
        <taxon>Fungi</taxon>
        <taxon>Dikarya</taxon>
        <taxon>Basidiomycota</taxon>
        <taxon>Agaricomycotina</taxon>
        <taxon>Agaricomycetes</taxon>
        <taxon>Polyporales</taxon>
        <taxon>Polyporaceae</taxon>
        <taxon>Dichomitus</taxon>
    </lineage>
</organism>
<sequence>MVTATLCSLAHTPDILYRIFSYFDTDDRERQYLPGNVYESRRSLVFAAKTCRAFADPALRVLWSSLPDDQPLADLLCTLDIAARERSLDNQGLSEGTPGCHALRDQYGGFGLYIPDYTYEPRWRQSRGYDVSYFCPRGGDPRRHPQ</sequence>
<accession>A0A4Q9Q0K2</accession>
<protein>
    <recommendedName>
        <fullName evidence="3">F-box domain-containing protein</fullName>
    </recommendedName>
</protein>